<dbReference type="PANTHER" id="PTHR11048">
    <property type="entry name" value="PRENYLTRANSFERASES"/>
    <property type="match status" value="1"/>
</dbReference>
<dbReference type="GO" id="GO:0006744">
    <property type="term" value="P:ubiquinone biosynthetic process"/>
    <property type="evidence" value="ECO:0007669"/>
    <property type="project" value="TreeGrafter"/>
</dbReference>
<dbReference type="InterPro" id="IPR039653">
    <property type="entry name" value="Prenyltransferase"/>
</dbReference>
<gene>
    <name evidence="3" type="ORF">NCGR_LOCUS46921</name>
</gene>
<name>A0A811R211_9POAL</name>
<dbReference type="AlphaFoldDB" id="A0A811R211"/>
<dbReference type="Proteomes" id="UP000604825">
    <property type="component" value="Unassembled WGS sequence"/>
</dbReference>
<proteinExistence type="inferred from homology"/>
<keyword evidence="4" id="KW-1185">Reference proteome</keyword>
<evidence type="ECO:0000313" key="4">
    <source>
        <dbReference type="Proteomes" id="UP000604825"/>
    </source>
</evidence>
<evidence type="ECO:0000256" key="1">
    <source>
        <dbReference type="ARBA" id="ARBA00005985"/>
    </source>
</evidence>
<dbReference type="PANTHER" id="PTHR11048:SF28">
    <property type="entry name" value="4-HYDROXYBENZOATE POLYPRENYLTRANSFERASE, MITOCHONDRIAL"/>
    <property type="match status" value="1"/>
</dbReference>
<protein>
    <recommendedName>
        <fullName evidence="5">4-hydroxybenzoate polyprenyltransferase</fullName>
    </recommendedName>
</protein>
<accession>A0A811R211</accession>
<dbReference type="GO" id="GO:0005743">
    <property type="term" value="C:mitochondrial inner membrane"/>
    <property type="evidence" value="ECO:0007669"/>
    <property type="project" value="TreeGrafter"/>
</dbReference>
<evidence type="ECO:0000313" key="3">
    <source>
        <dbReference type="EMBL" id="CAD6263616.1"/>
    </source>
</evidence>
<dbReference type="EMBL" id="CAJGYO010000012">
    <property type="protein sequence ID" value="CAD6263616.1"/>
    <property type="molecule type" value="Genomic_DNA"/>
</dbReference>
<comment type="caution">
    <text evidence="3">The sequence shown here is derived from an EMBL/GenBank/DDBJ whole genome shotgun (WGS) entry which is preliminary data.</text>
</comment>
<reference evidence="3" key="1">
    <citation type="submission" date="2020-10" db="EMBL/GenBank/DDBJ databases">
        <authorList>
            <person name="Han B."/>
            <person name="Lu T."/>
            <person name="Zhao Q."/>
            <person name="Huang X."/>
            <person name="Zhao Y."/>
        </authorList>
    </citation>
    <scope>NUCLEOTIDE SEQUENCE</scope>
</reference>
<evidence type="ECO:0008006" key="5">
    <source>
        <dbReference type="Google" id="ProtNLM"/>
    </source>
</evidence>
<dbReference type="GO" id="GO:0016765">
    <property type="term" value="F:transferase activity, transferring alkyl or aryl (other than methyl) groups"/>
    <property type="evidence" value="ECO:0007669"/>
    <property type="project" value="TreeGrafter"/>
</dbReference>
<keyword evidence="2" id="KW-0808">Transferase</keyword>
<evidence type="ECO:0000256" key="2">
    <source>
        <dbReference type="ARBA" id="ARBA00022679"/>
    </source>
</evidence>
<comment type="similarity">
    <text evidence="1">Belongs to the UbiA prenyltransferase family.</text>
</comment>
<organism evidence="3 4">
    <name type="scientific">Miscanthus lutarioriparius</name>
    <dbReference type="NCBI Taxonomy" id="422564"/>
    <lineage>
        <taxon>Eukaryota</taxon>
        <taxon>Viridiplantae</taxon>
        <taxon>Streptophyta</taxon>
        <taxon>Embryophyta</taxon>
        <taxon>Tracheophyta</taxon>
        <taxon>Spermatophyta</taxon>
        <taxon>Magnoliopsida</taxon>
        <taxon>Liliopsida</taxon>
        <taxon>Poales</taxon>
        <taxon>Poaceae</taxon>
        <taxon>PACMAD clade</taxon>
        <taxon>Panicoideae</taxon>
        <taxon>Andropogonodae</taxon>
        <taxon>Andropogoneae</taxon>
        <taxon>Saccharinae</taxon>
        <taxon>Miscanthus</taxon>
    </lineage>
</organism>
<sequence length="66" mass="7522">MAPNKASWVHRWLPEVARPYALLVRLDKPIGNWLILWPCFWSITIATPKGEVPDMKMLALFGCGSQ</sequence>
<dbReference type="OrthoDB" id="18170at2759"/>